<reference evidence="3 4" key="1">
    <citation type="submission" date="2020-06" db="EMBL/GenBank/DDBJ databases">
        <title>Draft genome of Uliginosibacterium sp. IMCC34675.</title>
        <authorList>
            <person name="Song J."/>
        </authorList>
    </citation>
    <scope>NUCLEOTIDE SEQUENCE [LARGE SCALE GENOMIC DNA]</scope>
    <source>
        <strain evidence="3 4">IMCC34675</strain>
    </source>
</reference>
<dbReference type="EMBL" id="JABCSC020000001">
    <property type="protein sequence ID" value="NSL54731.1"/>
    <property type="molecule type" value="Genomic_DNA"/>
</dbReference>
<keyword evidence="4" id="KW-1185">Reference proteome</keyword>
<dbReference type="Pfam" id="PF07811">
    <property type="entry name" value="TadE"/>
    <property type="match status" value="1"/>
</dbReference>
<organism evidence="3 4">
    <name type="scientific">Uliginosibacterium aquaticum</name>
    <dbReference type="NCBI Taxonomy" id="2731212"/>
    <lineage>
        <taxon>Bacteria</taxon>
        <taxon>Pseudomonadati</taxon>
        <taxon>Pseudomonadota</taxon>
        <taxon>Betaproteobacteria</taxon>
        <taxon>Rhodocyclales</taxon>
        <taxon>Zoogloeaceae</taxon>
        <taxon>Uliginosibacterium</taxon>
    </lineage>
</organism>
<keyword evidence="1" id="KW-0472">Membrane</keyword>
<evidence type="ECO:0000256" key="1">
    <source>
        <dbReference type="SAM" id="Phobius"/>
    </source>
</evidence>
<comment type="caution">
    <text evidence="3">The sequence shown here is derived from an EMBL/GenBank/DDBJ whole genome shotgun (WGS) entry which is preliminary data.</text>
</comment>
<name>A0ABX2IK79_9RHOO</name>
<sequence>MMSRRVQGGAMVVEFAILLPVMVLLAVGIMEYGRAVYQYDTLTKSARSAARYLSQHAAGNATAIDIARNLAVCGQRDCSGQQPLLPGLTVANVAVCDASNCAGTHLGQATGSGSLNLVTVTITGYVFDAIVPAMVPDITFGPIHASMRQGS</sequence>
<feature type="transmembrane region" description="Helical" evidence="1">
    <location>
        <begin position="12"/>
        <end position="30"/>
    </location>
</feature>
<gene>
    <name evidence="3" type="ORF">HJ583_006825</name>
</gene>
<evidence type="ECO:0000313" key="3">
    <source>
        <dbReference type="EMBL" id="NSL54731.1"/>
    </source>
</evidence>
<accession>A0ABX2IK79</accession>
<evidence type="ECO:0000259" key="2">
    <source>
        <dbReference type="Pfam" id="PF07811"/>
    </source>
</evidence>
<proteinExistence type="predicted"/>
<dbReference type="Proteomes" id="UP000778523">
    <property type="component" value="Unassembled WGS sequence"/>
</dbReference>
<evidence type="ECO:0000313" key="4">
    <source>
        <dbReference type="Proteomes" id="UP000778523"/>
    </source>
</evidence>
<protein>
    <submittedName>
        <fullName evidence="3">Pilus assembly protein</fullName>
    </submittedName>
</protein>
<keyword evidence="1" id="KW-0812">Transmembrane</keyword>
<keyword evidence="1" id="KW-1133">Transmembrane helix</keyword>
<dbReference type="InterPro" id="IPR012495">
    <property type="entry name" value="TadE-like_dom"/>
</dbReference>
<feature type="domain" description="TadE-like" evidence="2">
    <location>
        <begin position="9"/>
        <end position="51"/>
    </location>
</feature>